<dbReference type="PANTHER" id="PTHR10903">
    <property type="entry name" value="GTPASE, IMAP FAMILY MEMBER-RELATED"/>
    <property type="match status" value="1"/>
</dbReference>
<dbReference type="InterPro" id="IPR045058">
    <property type="entry name" value="GIMA/IAN/Toc"/>
</dbReference>
<evidence type="ECO:0000256" key="3">
    <source>
        <dbReference type="ARBA" id="ARBA00023134"/>
    </source>
</evidence>
<name>A0A3Q2CF58_CYPVA</name>
<evidence type="ECO:0000313" key="7">
    <source>
        <dbReference type="Proteomes" id="UP000265020"/>
    </source>
</evidence>
<dbReference type="Ensembl" id="ENSCVAT00000009615.1">
    <property type="protein sequence ID" value="ENSCVAP00000003689.1"/>
    <property type="gene ID" value="ENSCVAG00000004902.1"/>
</dbReference>
<dbReference type="AlphaFoldDB" id="A0A3Q2CF58"/>
<dbReference type="Proteomes" id="UP000265020">
    <property type="component" value="Unassembled WGS sequence"/>
</dbReference>
<dbReference type="GeneTree" id="ENSGT00940000164100"/>
<dbReference type="InterPro" id="IPR027417">
    <property type="entry name" value="P-loop_NTPase"/>
</dbReference>
<evidence type="ECO:0000256" key="1">
    <source>
        <dbReference type="ARBA" id="ARBA00008535"/>
    </source>
</evidence>
<keyword evidence="4" id="KW-1133">Transmembrane helix</keyword>
<evidence type="ECO:0000256" key="4">
    <source>
        <dbReference type="SAM" id="Phobius"/>
    </source>
</evidence>
<feature type="domain" description="AIG1-type G" evidence="5">
    <location>
        <begin position="31"/>
        <end position="227"/>
    </location>
</feature>
<reference evidence="6" key="2">
    <citation type="submission" date="2025-09" db="UniProtKB">
        <authorList>
            <consortium name="Ensembl"/>
        </authorList>
    </citation>
    <scope>IDENTIFICATION</scope>
</reference>
<dbReference type="Pfam" id="PF04548">
    <property type="entry name" value="AIG1"/>
    <property type="match status" value="1"/>
</dbReference>
<keyword evidence="4" id="KW-0472">Membrane</keyword>
<organism evidence="6 7">
    <name type="scientific">Cyprinodon variegatus</name>
    <name type="common">Sheepshead minnow</name>
    <dbReference type="NCBI Taxonomy" id="28743"/>
    <lineage>
        <taxon>Eukaryota</taxon>
        <taxon>Metazoa</taxon>
        <taxon>Chordata</taxon>
        <taxon>Craniata</taxon>
        <taxon>Vertebrata</taxon>
        <taxon>Euteleostomi</taxon>
        <taxon>Actinopterygii</taxon>
        <taxon>Neopterygii</taxon>
        <taxon>Teleostei</taxon>
        <taxon>Neoteleostei</taxon>
        <taxon>Acanthomorphata</taxon>
        <taxon>Ovalentaria</taxon>
        <taxon>Atherinomorphae</taxon>
        <taxon>Cyprinodontiformes</taxon>
        <taxon>Cyprinodontidae</taxon>
        <taxon>Cyprinodon</taxon>
    </lineage>
</organism>
<keyword evidence="2" id="KW-0547">Nucleotide-binding</keyword>
<keyword evidence="4" id="KW-0812">Transmembrane</keyword>
<dbReference type="PROSITE" id="PS51720">
    <property type="entry name" value="G_AIG1"/>
    <property type="match status" value="1"/>
</dbReference>
<keyword evidence="7" id="KW-1185">Reference proteome</keyword>
<dbReference type="InterPro" id="IPR006703">
    <property type="entry name" value="G_AIG1"/>
</dbReference>
<evidence type="ECO:0000256" key="2">
    <source>
        <dbReference type="ARBA" id="ARBA00022741"/>
    </source>
</evidence>
<dbReference type="Gene3D" id="3.40.50.300">
    <property type="entry name" value="P-loop containing nucleotide triphosphate hydrolases"/>
    <property type="match status" value="1"/>
</dbReference>
<dbReference type="STRING" id="28743.ENSCVAP00000003689"/>
<protein>
    <recommendedName>
        <fullName evidence="5">AIG1-type G domain-containing protein</fullName>
    </recommendedName>
</protein>
<accession>A0A3Q2CF58</accession>
<sequence>MEKIEDIRKRNNSAFLSIKEDGAALKLDQSLPSLNLVLYGGRGSGKTSVAKAILGQTDLLSASSSSECVRNQGEMCGRWVSVVEMPALNGKPQQEKMKESFRCISLCEPEGVHAFILVLPVGPLTDEAQEELQTIQDTFSSRVNNNTMILFTTDSDPKHPDVIKCLKKDKNIKELIKRCGKRYLVVNSSDRKQFSKVIDFVGKREQSCYTSGNLFEGYLDKLQQKEEKIARLQSQLSKLLPQTGFSGRYLKKYFAYILSIILFLSLKIIYNTEMYNLIVKKVSSLTCL</sequence>
<evidence type="ECO:0000259" key="5">
    <source>
        <dbReference type="PROSITE" id="PS51720"/>
    </source>
</evidence>
<evidence type="ECO:0000313" key="6">
    <source>
        <dbReference type="Ensembl" id="ENSCVAP00000003689.1"/>
    </source>
</evidence>
<proteinExistence type="inferred from homology"/>
<dbReference type="PANTHER" id="PTHR10903:SF188">
    <property type="entry name" value="GTPASE IMAP FAMILY MEMBER 2-LIKE-RELATED"/>
    <property type="match status" value="1"/>
</dbReference>
<reference evidence="6" key="1">
    <citation type="submission" date="2025-08" db="UniProtKB">
        <authorList>
            <consortium name="Ensembl"/>
        </authorList>
    </citation>
    <scope>IDENTIFICATION</scope>
</reference>
<dbReference type="SUPFAM" id="SSF52540">
    <property type="entry name" value="P-loop containing nucleoside triphosphate hydrolases"/>
    <property type="match status" value="1"/>
</dbReference>
<comment type="similarity">
    <text evidence="1">Belongs to the TRAFAC class TrmE-Era-EngA-EngB-Septin-like GTPase superfamily. AIG1/Toc34/Toc159-like paraseptin GTPase family. IAN subfamily.</text>
</comment>
<dbReference type="GO" id="GO:0005525">
    <property type="term" value="F:GTP binding"/>
    <property type="evidence" value="ECO:0007669"/>
    <property type="project" value="UniProtKB-KW"/>
</dbReference>
<feature type="transmembrane region" description="Helical" evidence="4">
    <location>
        <begin position="253"/>
        <end position="270"/>
    </location>
</feature>
<keyword evidence="3" id="KW-0342">GTP-binding</keyword>